<keyword evidence="3" id="KW-1185">Reference proteome</keyword>
<dbReference type="Proteomes" id="UP000236728">
    <property type="component" value="Unassembled WGS sequence"/>
</dbReference>
<keyword evidence="1" id="KW-0472">Membrane</keyword>
<keyword evidence="1" id="KW-1133">Transmembrane helix</keyword>
<protein>
    <submittedName>
        <fullName evidence="2">Uncharacterized protein</fullName>
    </submittedName>
</protein>
<name>A0A1H5ZE99_9BACT</name>
<dbReference type="EMBL" id="FNVA01000004">
    <property type="protein sequence ID" value="SEG34799.1"/>
    <property type="molecule type" value="Genomic_DNA"/>
</dbReference>
<organism evidence="2 3">
    <name type="scientific">Bryocella elongata</name>
    <dbReference type="NCBI Taxonomy" id="863522"/>
    <lineage>
        <taxon>Bacteria</taxon>
        <taxon>Pseudomonadati</taxon>
        <taxon>Acidobacteriota</taxon>
        <taxon>Terriglobia</taxon>
        <taxon>Terriglobales</taxon>
        <taxon>Acidobacteriaceae</taxon>
        <taxon>Bryocella</taxon>
    </lineage>
</organism>
<feature type="transmembrane region" description="Helical" evidence="1">
    <location>
        <begin position="179"/>
        <end position="199"/>
    </location>
</feature>
<accession>A0A1H5ZE99</accession>
<proteinExistence type="predicted"/>
<dbReference type="AlphaFoldDB" id="A0A1H5ZE99"/>
<dbReference type="OrthoDB" id="117086at2"/>
<gene>
    <name evidence="2" type="ORF">SAMN05421819_2614</name>
</gene>
<feature type="transmembrane region" description="Helical" evidence="1">
    <location>
        <begin position="15"/>
        <end position="35"/>
    </location>
</feature>
<feature type="transmembrane region" description="Helical" evidence="1">
    <location>
        <begin position="123"/>
        <end position="141"/>
    </location>
</feature>
<reference evidence="2 3" key="1">
    <citation type="submission" date="2016-10" db="EMBL/GenBank/DDBJ databases">
        <authorList>
            <person name="de Groot N.N."/>
        </authorList>
    </citation>
    <scope>NUCLEOTIDE SEQUENCE [LARGE SCALE GENOMIC DNA]</scope>
    <source>
        <strain evidence="2 3">DSM 22489</strain>
    </source>
</reference>
<evidence type="ECO:0000256" key="1">
    <source>
        <dbReference type="SAM" id="Phobius"/>
    </source>
</evidence>
<keyword evidence="1" id="KW-0812">Transmembrane</keyword>
<feature type="transmembrane region" description="Helical" evidence="1">
    <location>
        <begin position="83"/>
        <end position="102"/>
    </location>
</feature>
<evidence type="ECO:0000313" key="2">
    <source>
        <dbReference type="EMBL" id="SEG34799.1"/>
    </source>
</evidence>
<evidence type="ECO:0000313" key="3">
    <source>
        <dbReference type="Proteomes" id="UP000236728"/>
    </source>
</evidence>
<feature type="transmembrane region" description="Helical" evidence="1">
    <location>
        <begin position="42"/>
        <end position="63"/>
    </location>
</feature>
<dbReference type="RefSeq" id="WP_146072138.1">
    <property type="nucleotide sequence ID" value="NZ_FNVA01000004.1"/>
</dbReference>
<sequence>MLLGVLFARDRAKSFPVFTSWILVGAVRDVVLYLVHRYALHAYFNTFWAFGSIDVCLQLGVFFEMAFKVFCPLGYWASDVKRGFQLVLAGSFLVALLLTWTAHPYSRGTIAIVVHKMDFFSSALLSELFLGTLILSSWAGLPWKTHVARISQGLGTFAAIGLITQGAHTQPSSSNLTVYFFWSHVEIFFYLCCMSYWIVTLWREAEAPRELPDKIREELAHLNRLLTFGGGGSTRQ</sequence>